<dbReference type="CDD" id="cd07009">
    <property type="entry name" value="cupin_BLL0285-like"/>
    <property type="match status" value="1"/>
</dbReference>
<dbReference type="AlphaFoldDB" id="A0A1W6MYN3"/>
<accession>A0A1W6MYN3</accession>
<protein>
    <recommendedName>
        <fullName evidence="1">Cupin type-2 domain-containing protein</fullName>
    </recommendedName>
</protein>
<sequence length="117" mass="13102">MASDVIPCIHLFTGADGRSHVERKELPLGTAWLTSKAHFEETAAGSSLEWHRAPCEQFVITLSGTLEFVTRDGETFILHPGDILLASDTTGTGHRWRLIDDQPWRRLYVELETPLSS</sequence>
<dbReference type="STRING" id="655015.B1812_18190"/>
<keyword evidence="3" id="KW-1185">Reference proteome</keyword>
<dbReference type="KEGG" id="mbry:B1812_18190"/>
<evidence type="ECO:0000313" key="3">
    <source>
        <dbReference type="Proteomes" id="UP000193978"/>
    </source>
</evidence>
<evidence type="ECO:0000313" key="2">
    <source>
        <dbReference type="EMBL" id="ARN82700.1"/>
    </source>
</evidence>
<dbReference type="InterPro" id="IPR011051">
    <property type="entry name" value="RmlC_Cupin_sf"/>
</dbReference>
<evidence type="ECO:0000259" key="1">
    <source>
        <dbReference type="Pfam" id="PF07883"/>
    </source>
</evidence>
<dbReference type="InterPro" id="IPR013096">
    <property type="entry name" value="Cupin_2"/>
</dbReference>
<dbReference type="Proteomes" id="UP000193978">
    <property type="component" value="Chromosome"/>
</dbReference>
<dbReference type="RefSeq" id="WP_085772834.1">
    <property type="nucleotide sequence ID" value="NZ_AP027149.1"/>
</dbReference>
<proteinExistence type="predicted"/>
<dbReference type="Pfam" id="PF07883">
    <property type="entry name" value="Cupin_2"/>
    <property type="match status" value="1"/>
</dbReference>
<feature type="domain" description="Cupin type-2" evidence="1">
    <location>
        <begin position="41"/>
        <end position="105"/>
    </location>
</feature>
<dbReference type="Gene3D" id="2.60.120.10">
    <property type="entry name" value="Jelly Rolls"/>
    <property type="match status" value="1"/>
</dbReference>
<organism evidence="2 3">
    <name type="scientific">Methylocystis bryophila</name>
    <dbReference type="NCBI Taxonomy" id="655015"/>
    <lineage>
        <taxon>Bacteria</taxon>
        <taxon>Pseudomonadati</taxon>
        <taxon>Pseudomonadota</taxon>
        <taxon>Alphaproteobacteria</taxon>
        <taxon>Hyphomicrobiales</taxon>
        <taxon>Methylocystaceae</taxon>
        <taxon>Methylocystis</taxon>
    </lineage>
</organism>
<dbReference type="InterPro" id="IPR014710">
    <property type="entry name" value="RmlC-like_jellyroll"/>
</dbReference>
<dbReference type="EMBL" id="CP019948">
    <property type="protein sequence ID" value="ARN82700.1"/>
    <property type="molecule type" value="Genomic_DNA"/>
</dbReference>
<name>A0A1W6MYN3_9HYPH</name>
<dbReference type="OrthoDB" id="4205621at2"/>
<dbReference type="SUPFAM" id="SSF51182">
    <property type="entry name" value="RmlC-like cupins"/>
    <property type="match status" value="1"/>
</dbReference>
<gene>
    <name evidence="2" type="ORF">B1812_18190</name>
</gene>
<reference evidence="2 3" key="1">
    <citation type="submission" date="2017-02" db="EMBL/GenBank/DDBJ databases">
        <authorList>
            <person name="Peterson S.W."/>
        </authorList>
    </citation>
    <scope>NUCLEOTIDE SEQUENCE [LARGE SCALE GENOMIC DNA]</scope>
    <source>
        <strain evidence="2 3">S285</strain>
    </source>
</reference>